<keyword evidence="1" id="KW-0472">Membrane</keyword>
<reference evidence="2 3" key="2">
    <citation type="journal article" date="2017" name="Nature">
        <title>The Apostasia genome and the evolution of orchids.</title>
        <authorList>
            <person name="Zhang G.Q."/>
            <person name="Liu K.W."/>
            <person name="Li Z."/>
            <person name="Lohaus R."/>
            <person name="Hsiao Y.Y."/>
            <person name="Niu S.C."/>
            <person name="Wang J.Y."/>
            <person name="Lin Y.C."/>
            <person name="Xu Q."/>
            <person name="Chen L.J."/>
            <person name="Yoshida K."/>
            <person name="Fujiwara S."/>
            <person name="Wang Z.W."/>
            <person name="Zhang Y.Q."/>
            <person name="Mitsuda N."/>
            <person name="Wang M."/>
            <person name="Liu G.H."/>
            <person name="Pecoraro L."/>
            <person name="Huang H.X."/>
            <person name="Xiao X.J."/>
            <person name="Lin M."/>
            <person name="Wu X.Y."/>
            <person name="Wu W.L."/>
            <person name="Chen Y.Y."/>
            <person name="Chang S.B."/>
            <person name="Sakamoto S."/>
            <person name="Ohme-Takagi M."/>
            <person name="Yagi M."/>
            <person name="Zeng S.J."/>
            <person name="Shen C.Y."/>
            <person name="Yeh C.M."/>
            <person name="Luo Y.B."/>
            <person name="Tsai W.C."/>
            <person name="Van de Peer Y."/>
            <person name="Liu Z.J."/>
        </authorList>
    </citation>
    <scope>NUCLEOTIDE SEQUENCE [LARGE SCALE GENOMIC DNA]</scope>
    <source>
        <tissue evidence="2">The whole plant</tissue>
    </source>
</reference>
<reference evidence="2 3" key="1">
    <citation type="journal article" date="2016" name="Sci. Rep.">
        <title>The Dendrobium catenatum Lindl. genome sequence provides insights into polysaccharide synthase, floral development and adaptive evolution.</title>
        <authorList>
            <person name="Zhang G.Q."/>
            <person name="Xu Q."/>
            <person name="Bian C."/>
            <person name="Tsai W.C."/>
            <person name="Yeh C.M."/>
            <person name="Liu K.W."/>
            <person name="Yoshida K."/>
            <person name="Zhang L.S."/>
            <person name="Chang S.B."/>
            <person name="Chen F."/>
            <person name="Shi Y."/>
            <person name="Su Y.Y."/>
            <person name="Zhang Y.Q."/>
            <person name="Chen L.J."/>
            <person name="Yin Y."/>
            <person name="Lin M."/>
            <person name="Huang H."/>
            <person name="Deng H."/>
            <person name="Wang Z.W."/>
            <person name="Zhu S.L."/>
            <person name="Zhao X."/>
            <person name="Deng C."/>
            <person name="Niu S.C."/>
            <person name="Huang J."/>
            <person name="Wang M."/>
            <person name="Liu G.H."/>
            <person name="Yang H.J."/>
            <person name="Xiao X.J."/>
            <person name="Hsiao Y.Y."/>
            <person name="Wu W.L."/>
            <person name="Chen Y.Y."/>
            <person name="Mitsuda N."/>
            <person name="Ohme-Takagi M."/>
            <person name="Luo Y.B."/>
            <person name="Van de Peer Y."/>
            <person name="Liu Z.J."/>
        </authorList>
    </citation>
    <scope>NUCLEOTIDE SEQUENCE [LARGE SCALE GENOMIC DNA]</scope>
    <source>
        <tissue evidence="2">The whole plant</tissue>
    </source>
</reference>
<evidence type="ECO:0000313" key="2">
    <source>
        <dbReference type="EMBL" id="PKU66609.1"/>
    </source>
</evidence>
<keyword evidence="1" id="KW-0812">Transmembrane</keyword>
<accession>A0A2I0VT87</accession>
<keyword evidence="1" id="KW-1133">Transmembrane helix</keyword>
<feature type="transmembrane region" description="Helical" evidence="1">
    <location>
        <begin position="254"/>
        <end position="276"/>
    </location>
</feature>
<keyword evidence="3" id="KW-1185">Reference proteome</keyword>
<name>A0A2I0VT87_9ASPA</name>
<dbReference type="EMBL" id="KZ503257">
    <property type="protein sequence ID" value="PKU66609.1"/>
    <property type="molecule type" value="Genomic_DNA"/>
</dbReference>
<dbReference type="AlphaFoldDB" id="A0A2I0VT87"/>
<evidence type="ECO:0000313" key="3">
    <source>
        <dbReference type="Proteomes" id="UP000233837"/>
    </source>
</evidence>
<feature type="transmembrane region" description="Helical" evidence="1">
    <location>
        <begin position="296"/>
        <end position="314"/>
    </location>
</feature>
<protein>
    <submittedName>
        <fullName evidence="2">Uncharacterized protein</fullName>
    </submittedName>
</protein>
<dbReference type="Proteomes" id="UP000233837">
    <property type="component" value="Unassembled WGS sequence"/>
</dbReference>
<sequence length="316" mass="35368">MKRIGSSEMKPKKNWVDLYVMFQDRWNNRWTNSSPVPHPCGCHVLEEMEIDLEEKWGLKRNTNSVLLKEENKQIHFSGRVVQRGFALCHSRKGDRRDDNIKTAQKKADEDNRCNKPKKPIEIIGKEKNLAAESLVNVSHKSRPLLDSRINMNSIGVGSTWSNSNLGLKIPGETVLVADVSMKSNSSDLTQEVDKVAVLEKDHLCEVGELNEGNIVDNQPVVTKLPSSNNEVENSDKLRNSIVVKVFGENVPFHVCLFSFSLLCGPSIFPAWLPVPVLLAAVPVPLAACPDSPGHPFLPPWLLFSIFCVAVRLLFLE</sequence>
<evidence type="ECO:0000256" key="1">
    <source>
        <dbReference type="SAM" id="Phobius"/>
    </source>
</evidence>
<organism evidence="2 3">
    <name type="scientific">Dendrobium catenatum</name>
    <dbReference type="NCBI Taxonomy" id="906689"/>
    <lineage>
        <taxon>Eukaryota</taxon>
        <taxon>Viridiplantae</taxon>
        <taxon>Streptophyta</taxon>
        <taxon>Embryophyta</taxon>
        <taxon>Tracheophyta</taxon>
        <taxon>Spermatophyta</taxon>
        <taxon>Magnoliopsida</taxon>
        <taxon>Liliopsida</taxon>
        <taxon>Asparagales</taxon>
        <taxon>Orchidaceae</taxon>
        <taxon>Epidendroideae</taxon>
        <taxon>Malaxideae</taxon>
        <taxon>Dendrobiinae</taxon>
        <taxon>Dendrobium</taxon>
    </lineage>
</organism>
<gene>
    <name evidence="2" type="ORF">MA16_Dca024091</name>
</gene>
<proteinExistence type="predicted"/>